<dbReference type="InterPro" id="IPR050490">
    <property type="entry name" value="Bact_solute-bd_prot1"/>
</dbReference>
<name>A0ABX2EET3_9BURK</name>
<dbReference type="PANTHER" id="PTHR43649">
    <property type="entry name" value="ARABINOSE-BINDING PROTEIN-RELATED"/>
    <property type="match status" value="1"/>
</dbReference>
<evidence type="ECO:0000313" key="1">
    <source>
        <dbReference type="EMBL" id="NRF67129.1"/>
    </source>
</evidence>
<comment type="caution">
    <text evidence="1">The sequence shown here is derived from an EMBL/GenBank/DDBJ whole genome shotgun (WGS) entry which is preliminary data.</text>
</comment>
<reference evidence="1 2" key="1">
    <citation type="submission" date="2020-05" db="EMBL/GenBank/DDBJ databases">
        <title>Aquincola sp. isolate from soil.</title>
        <authorList>
            <person name="Han J."/>
            <person name="Kim D.-U."/>
        </authorList>
    </citation>
    <scope>NUCLEOTIDE SEQUENCE [LARGE SCALE GENOMIC DNA]</scope>
    <source>
        <strain evidence="1 2">S2</strain>
    </source>
</reference>
<gene>
    <name evidence="1" type="ORF">HLB44_09060</name>
</gene>
<organism evidence="1 2">
    <name type="scientific">Pseudaquabacterium terrae</name>
    <dbReference type="NCBI Taxonomy" id="2732868"/>
    <lineage>
        <taxon>Bacteria</taxon>
        <taxon>Pseudomonadati</taxon>
        <taxon>Pseudomonadota</taxon>
        <taxon>Betaproteobacteria</taxon>
        <taxon>Burkholderiales</taxon>
        <taxon>Sphaerotilaceae</taxon>
        <taxon>Pseudaquabacterium</taxon>
    </lineage>
</organism>
<sequence>MLRFFVALMLAAACTLPRAGEQAERAVAAVKELIARGELRADSVLRLRAKQGNMVSFLGRDFELQREWERRTGIVIDASVMPQLDSLEFIRSATDIDLTIARNHEYADLTEAKLIEDLTPLLRRFGFTLAEDADSGYLLPRLQAYVGDKVMAIPADFDAALLFLRQDLMDDAANRARFKERHGRELAAPRTWAEYLQLLEFFHRPKDGFYASAEPREKLTGWMYWLPRYLSAAAPYQPLFDEQMRPLVHGAAGIAATEHYAATVAFSPPQVLEDGKDYSYTLPFFIRGNAFATVLTSATAKISNRDESAVRGKFIAVPMPGQRVGDRLVRRTQIIYGNNLVVPARAPNRLLGFLFAMWLTDPDNATRSVTANGIADPYRRNHLRDERVRALYTPQALQLLQEELAIVAPSGTGLPGDAQYLAALNEHLWLAARGQLSAKEAMARTAAAWEVITDKLGRAKQIAHWQAFRKLYPTATEAAPR</sequence>
<dbReference type="SUPFAM" id="SSF53850">
    <property type="entry name" value="Periplasmic binding protein-like II"/>
    <property type="match status" value="1"/>
</dbReference>
<dbReference type="EMBL" id="JABRWJ010000002">
    <property type="protein sequence ID" value="NRF67129.1"/>
    <property type="molecule type" value="Genomic_DNA"/>
</dbReference>
<proteinExistence type="predicted"/>
<accession>A0ABX2EET3</accession>
<keyword evidence="2" id="KW-1185">Reference proteome</keyword>
<protein>
    <submittedName>
        <fullName evidence="1">Extracellular solute-binding protein</fullName>
    </submittedName>
</protein>
<dbReference type="Gene3D" id="3.40.190.10">
    <property type="entry name" value="Periplasmic binding protein-like II"/>
    <property type="match status" value="2"/>
</dbReference>
<dbReference type="RefSeq" id="WP_173122211.1">
    <property type="nucleotide sequence ID" value="NZ_JABRWJ010000002.1"/>
</dbReference>
<dbReference type="Proteomes" id="UP000737171">
    <property type="component" value="Unassembled WGS sequence"/>
</dbReference>
<evidence type="ECO:0000313" key="2">
    <source>
        <dbReference type="Proteomes" id="UP000737171"/>
    </source>
</evidence>